<evidence type="ECO:0000313" key="5">
    <source>
        <dbReference type="EMBL" id="RUS35330.1"/>
    </source>
</evidence>
<sequence length="495" mass="56568">INKEDESEPLRELVELVDGHPLCLVLLGKALNLPKYRGKSLADFVKMTRNRLPLVDGRDGSGRHSSLEECFKATLENLEDQHRLVLYQCALFDGKITPQLLTHLAQCIDYVRQSPVEIQSPDIEEVLQELCHLGLLFQEDSSYRMHAAIKDAAKKHNKEIVFKEPLLNDWSYESPADHNMIAGFKDCKQQILTYALPDEHSVIVTREPISRMKFNDSLQSTRFSEFGPLAERVFKIFNVWVDCSQTLYCIYELPGKWSLHEYLQFGRVSQDLARDILGQLVDGAFFLVHVGMPNIHLAPSKIRLIDNAEIKILPFGGSDQFFHFVEPVGDAFRVCAPPESFLSQPKIHPSAACLWNIGCIFAELLIGEPLFTVKMKNVSLAKDQYDTAIQKVFEQTNPSAEYRFRSDFHALLASNNVTPQDIKMLEMLLTYDPEERIKFWQDIVMDPCILLRFRVTGLYEHYTKCYMQHVLQSEDTYNPVEVSSFSSGSAGLQIL</sequence>
<dbReference type="SMART" id="SM00220">
    <property type="entry name" value="S_TKc"/>
    <property type="match status" value="1"/>
</dbReference>
<dbReference type="PROSITE" id="PS50011">
    <property type="entry name" value="PROTEIN_KINASE_DOM"/>
    <property type="match status" value="1"/>
</dbReference>
<dbReference type="GO" id="GO:0004674">
    <property type="term" value="F:protein serine/threonine kinase activity"/>
    <property type="evidence" value="ECO:0007669"/>
    <property type="project" value="UniProtKB-KW"/>
</dbReference>
<dbReference type="Pfam" id="PF00069">
    <property type="entry name" value="Pkinase"/>
    <property type="match status" value="1"/>
</dbReference>
<proteinExistence type="predicted"/>
<organism evidence="5 6">
    <name type="scientific">Jimgerdemannia flammicorona</name>
    <dbReference type="NCBI Taxonomy" id="994334"/>
    <lineage>
        <taxon>Eukaryota</taxon>
        <taxon>Fungi</taxon>
        <taxon>Fungi incertae sedis</taxon>
        <taxon>Mucoromycota</taxon>
        <taxon>Mucoromycotina</taxon>
        <taxon>Endogonomycetes</taxon>
        <taxon>Endogonales</taxon>
        <taxon>Endogonaceae</taxon>
        <taxon>Jimgerdemannia</taxon>
    </lineage>
</organism>
<evidence type="ECO:0000259" key="4">
    <source>
        <dbReference type="PROSITE" id="PS50011"/>
    </source>
</evidence>
<feature type="domain" description="Protein kinase" evidence="4">
    <location>
        <begin position="112"/>
        <end position="449"/>
    </location>
</feature>
<dbReference type="InterPro" id="IPR000719">
    <property type="entry name" value="Prot_kinase_dom"/>
</dbReference>
<evidence type="ECO:0000313" key="6">
    <source>
        <dbReference type="Proteomes" id="UP000274822"/>
    </source>
</evidence>
<dbReference type="AlphaFoldDB" id="A0A433QZW3"/>
<dbReference type="EMBL" id="RBNJ01000135">
    <property type="protein sequence ID" value="RUS35330.1"/>
    <property type="molecule type" value="Genomic_DNA"/>
</dbReference>
<keyword evidence="2" id="KW-0547">Nucleotide-binding</keyword>
<feature type="non-terminal residue" evidence="5">
    <location>
        <position position="1"/>
    </location>
</feature>
<keyword evidence="5" id="KW-0418">Kinase</keyword>
<name>A0A433QZW3_9FUNG</name>
<accession>A0A433QZW3</accession>
<evidence type="ECO:0000256" key="2">
    <source>
        <dbReference type="ARBA" id="ARBA00022741"/>
    </source>
</evidence>
<reference evidence="5 6" key="1">
    <citation type="journal article" date="2018" name="New Phytol.">
        <title>Phylogenomics of Endogonaceae and evolution of mycorrhizas within Mucoromycota.</title>
        <authorList>
            <person name="Chang Y."/>
            <person name="Desiro A."/>
            <person name="Na H."/>
            <person name="Sandor L."/>
            <person name="Lipzen A."/>
            <person name="Clum A."/>
            <person name="Barry K."/>
            <person name="Grigoriev I.V."/>
            <person name="Martin F.M."/>
            <person name="Stajich J.E."/>
            <person name="Smith M.E."/>
            <person name="Bonito G."/>
            <person name="Spatafora J.W."/>
        </authorList>
    </citation>
    <scope>NUCLEOTIDE SEQUENCE [LARGE SCALE GENOMIC DNA]</scope>
    <source>
        <strain evidence="5 6">AD002</strain>
    </source>
</reference>
<comment type="caution">
    <text evidence="5">The sequence shown here is derived from an EMBL/GenBank/DDBJ whole genome shotgun (WGS) entry which is preliminary data.</text>
</comment>
<dbReference type="InterPro" id="IPR011009">
    <property type="entry name" value="Kinase-like_dom_sf"/>
</dbReference>
<dbReference type="SUPFAM" id="SSF56112">
    <property type="entry name" value="Protein kinase-like (PK-like)"/>
    <property type="match status" value="1"/>
</dbReference>
<keyword evidence="1" id="KW-0723">Serine/threonine-protein kinase</keyword>
<gene>
    <name evidence="5" type="ORF">BC938DRAFT_472426</name>
</gene>
<protein>
    <submittedName>
        <fullName evidence="5">Kinase-like domain-containing protein</fullName>
    </submittedName>
</protein>
<keyword evidence="6" id="KW-1185">Reference proteome</keyword>
<evidence type="ECO:0000256" key="3">
    <source>
        <dbReference type="ARBA" id="ARBA00022840"/>
    </source>
</evidence>
<dbReference type="Gene3D" id="1.10.510.10">
    <property type="entry name" value="Transferase(Phosphotransferase) domain 1"/>
    <property type="match status" value="1"/>
</dbReference>
<dbReference type="Proteomes" id="UP000274822">
    <property type="component" value="Unassembled WGS sequence"/>
</dbReference>
<evidence type="ECO:0000256" key="1">
    <source>
        <dbReference type="ARBA" id="ARBA00022527"/>
    </source>
</evidence>
<dbReference type="InterPro" id="IPR050117">
    <property type="entry name" value="MAPK"/>
</dbReference>
<dbReference type="GO" id="GO:0005524">
    <property type="term" value="F:ATP binding"/>
    <property type="evidence" value="ECO:0007669"/>
    <property type="project" value="UniProtKB-KW"/>
</dbReference>
<dbReference type="PANTHER" id="PTHR24055">
    <property type="entry name" value="MITOGEN-ACTIVATED PROTEIN KINASE"/>
    <property type="match status" value="1"/>
</dbReference>
<keyword evidence="3" id="KW-0067">ATP-binding</keyword>
<keyword evidence="5" id="KW-0808">Transferase</keyword>